<dbReference type="InterPro" id="IPR050261">
    <property type="entry name" value="FrsA_esterase"/>
</dbReference>
<dbReference type="OrthoDB" id="9812921at2"/>
<evidence type="ECO:0000313" key="4">
    <source>
        <dbReference type="Proteomes" id="UP000002964"/>
    </source>
</evidence>
<reference evidence="4" key="1">
    <citation type="submission" date="2011-06" db="EMBL/GenBank/DDBJ databases">
        <authorList>
            <consortium name="US DOE Joint Genome Institute (JGI-PGF)"/>
            <person name="Lucas S."/>
            <person name="Han J."/>
            <person name="Lapidus A."/>
            <person name="Cheng J.-F."/>
            <person name="Goodwin L."/>
            <person name="Pitluck S."/>
            <person name="Peters L."/>
            <person name="Land M.L."/>
            <person name="Hauser L."/>
            <person name="Vogl K."/>
            <person name="Liu Z."/>
            <person name="Overmann J."/>
            <person name="Frigaard N.-U."/>
            <person name="Bryant D.A."/>
            <person name="Woyke T.J."/>
        </authorList>
    </citation>
    <scope>NUCLEOTIDE SEQUENCE [LARGE SCALE GENOMIC DNA]</scope>
    <source>
        <strain evidence="4">970</strain>
    </source>
</reference>
<dbReference type="EMBL" id="JH603169">
    <property type="protein sequence ID" value="EIC22355.1"/>
    <property type="molecule type" value="Genomic_DNA"/>
</dbReference>
<protein>
    <submittedName>
        <fullName evidence="3">Uncharacterized protein</fullName>
    </submittedName>
</protein>
<dbReference type="PANTHER" id="PTHR22946">
    <property type="entry name" value="DIENELACTONE HYDROLASE DOMAIN-CONTAINING PROTEIN-RELATED"/>
    <property type="match status" value="1"/>
</dbReference>
<dbReference type="GO" id="GO:0016787">
    <property type="term" value="F:hydrolase activity"/>
    <property type="evidence" value="ECO:0007669"/>
    <property type="project" value="UniProtKB-KW"/>
</dbReference>
<dbReference type="HOGENOM" id="CLU_034451_1_1_6"/>
<dbReference type="Gene3D" id="1.20.1440.110">
    <property type="entry name" value="acylaminoacyl peptidase"/>
    <property type="match status" value="1"/>
</dbReference>
<dbReference type="InterPro" id="IPR010520">
    <property type="entry name" value="FrsA-like"/>
</dbReference>
<keyword evidence="4" id="KW-1185">Reference proteome</keyword>
<dbReference type="STRING" id="631362.Thi970DRAFT_02611"/>
<dbReference type="AlphaFoldDB" id="H8Z0L4"/>
<dbReference type="eggNOG" id="COG1073">
    <property type="taxonomic scope" value="Bacteria"/>
</dbReference>
<dbReference type="Proteomes" id="UP000002964">
    <property type="component" value="Unassembled WGS sequence"/>
</dbReference>
<evidence type="ECO:0000256" key="1">
    <source>
        <dbReference type="ARBA" id="ARBA00022801"/>
    </source>
</evidence>
<evidence type="ECO:0000256" key="2">
    <source>
        <dbReference type="SAM" id="MobiDB-lite"/>
    </source>
</evidence>
<dbReference type="InterPro" id="IPR029058">
    <property type="entry name" value="AB_hydrolase_fold"/>
</dbReference>
<dbReference type="PANTHER" id="PTHR22946:SF12">
    <property type="entry name" value="CONIDIAL PIGMENT BIOSYNTHESIS PROTEIN AYG1 (AFU_ORTHOLOGUE AFUA_2G17550)"/>
    <property type="match status" value="1"/>
</dbReference>
<proteinExistence type="predicted"/>
<dbReference type="SUPFAM" id="SSF53474">
    <property type="entry name" value="alpha/beta-Hydrolases"/>
    <property type="match status" value="1"/>
</dbReference>
<keyword evidence="1" id="KW-0378">Hydrolase</keyword>
<evidence type="ECO:0000313" key="3">
    <source>
        <dbReference type="EMBL" id="EIC22355.1"/>
    </source>
</evidence>
<accession>H8Z0L4</accession>
<sequence>MADSTERGATRIAGFQSPEMDFQLLRHLGSAAYGGASAGECIAVAARITDGDPDSWAREFATLARAQEQNAVDLEQTGCALSASERLFAAANSYRATEYYGDPTTAQHKQAGQASRDCLQRALSLAGIQYQPLDAPFEGCRLPGYYFPPGQLGSRPSGVTLMAMSGFDGTCEEMWFQCGRAALERGHAVCLFAGPGQVDSMRAYADLTFRPDYEAPVAAVIDRLAQFPEVDLERLALYGISLGGYFVLRAAAFEPRIRAVAANSPILDLHAYLCGFMPFDPAELPDEEDFRPEDIEIPEPGPDQGQESGGFSPREARRSLGNMCRRYGRETAKGVFTYLKQFNLAADLDRIKVPGLAMVSEGEGVGPLAQTEAFIAGAAGPVTSRQFTAQEGADAHCQLGNLPLSNAVLLDWLDETLG</sequence>
<reference evidence="3 4" key="2">
    <citation type="submission" date="2011-11" db="EMBL/GenBank/DDBJ databases">
        <authorList>
            <consortium name="US DOE Joint Genome Institute"/>
            <person name="Lucas S."/>
            <person name="Han J."/>
            <person name="Lapidus A."/>
            <person name="Cheng J.-F."/>
            <person name="Goodwin L."/>
            <person name="Pitluck S."/>
            <person name="Peters L."/>
            <person name="Ovchinnikova G."/>
            <person name="Zhang X."/>
            <person name="Detter J.C."/>
            <person name="Han C."/>
            <person name="Tapia R."/>
            <person name="Land M."/>
            <person name="Hauser L."/>
            <person name="Kyrpides N."/>
            <person name="Ivanova N."/>
            <person name="Pagani I."/>
            <person name="Vogl K."/>
            <person name="Liu Z."/>
            <person name="Overmann J."/>
            <person name="Frigaard N.-U."/>
            <person name="Bryant D."/>
            <person name="Woyke T."/>
        </authorList>
    </citation>
    <scope>NUCLEOTIDE SEQUENCE [LARGE SCALE GENOMIC DNA]</scope>
    <source>
        <strain evidence="3 4">970</strain>
    </source>
</reference>
<dbReference type="Pfam" id="PF06500">
    <property type="entry name" value="FrsA-like"/>
    <property type="match status" value="1"/>
</dbReference>
<gene>
    <name evidence="3" type="ORF">Thi970DRAFT_02611</name>
</gene>
<dbReference type="Gene3D" id="3.40.50.1820">
    <property type="entry name" value="alpha/beta hydrolase"/>
    <property type="match status" value="1"/>
</dbReference>
<dbReference type="RefSeq" id="WP_009149119.1">
    <property type="nucleotide sequence ID" value="NZ_CP121471.1"/>
</dbReference>
<feature type="region of interest" description="Disordered" evidence="2">
    <location>
        <begin position="292"/>
        <end position="315"/>
    </location>
</feature>
<name>H8Z0L4_9GAMM</name>
<organism evidence="3 4">
    <name type="scientific">Thiorhodovibrio frisius</name>
    <dbReference type="NCBI Taxonomy" id="631362"/>
    <lineage>
        <taxon>Bacteria</taxon>
        <taxon>Pseudomonadati</taxon>
        <taxon>Pseudomonadota</taxon>
        <taxon>Gammaproteobacteria</taxon>
        <taxon>Chromatiales</taxon>
        <taxon>Chromatiaceae</taxon>
        <taxon>Thiorhodovibrio</taxon>
    </lineage>
</organism>